<accession>A0ABW4RZ87</accession>
<keyword evidence="4" id="KW-1185">Reference proteome</keyword>
<protein>
    <submittedName>
        <fullName evidence="3">Uncharacterized protein</fullName>
    </submittedName>
</protein>
<feature type="region of interest" description="Disordered" evidence="1">
    <location>
        <begin position="210"/>
        <end position="264"/>
    </location>
</feature>
<proteinExistence type="predicted"/>
<feature type="transmembrane region" description="Helical" evidence="2">
    <location>
        <begin position="84"/>
        <end position="105"/>
    </location>
</feature>
<reference evidence="4" key="1">
    <citation type="journal article" date="2019" name="Int. J. Syst. Evol. Microbiol.">
        <title>The Global Catalogue of Microorganisms (GCM) 10K type strain sequencing project: providing services to taxonomists for standard genome sequencing and annotation.</title>
        <authorList>
            <consortium name="The Broad Institute Genomics Platform"/>
            <consortium name="The Broad Institute Genome Sequencing Center for Infectious Disease"/>
            <person name="Wu L."/>
            <person name="Ma J."/>
        </authorList>
    </citation>
    <scope>NUCLEOTIDE SEQUENCE [LARGE SCALE GENOMIC DNA]</scope>
    <source>
        <strain evidence="4">CAIM 431</strain>
    </source>
</reference>
<keyword evidence="2" id="KW-1133">Transmembrane helix</keyword>
<dbReference type="RefSeq" id="WP_343872059.1">
    <property type="nucleotide sequence ID" value="NZ_BAAAIX010000004.1"/>
</dbReference>
<gene>
    <name evidence="3" type="ORF">ACFSCS_11230</name>
</gene>
<feature type="transmembrane region" description="Helical" evidence="2">
    <location>
        <begin position="53"/>
        <end position="72"/>
    </location>
</feature>
<feature type="region of interest" description="Disordered" evidence="1">
    <location>
        <begin position="145"/>
        <end position="167"/>
    </location>
</feature>
<dbReference type="Proteomes" id="UP001597326">
    <property type="component" value="Unassembled WGS sequence"/>
</dbReference>
<sequence>MAETLKRHRESAAWLVLGVSALYIVISLVRWGHALSRGAGLAEASRGVGGSSLSIPLVLICLVAALACALIRPATGRARTIVRTAALLVGLAALLQAIFLLAGLFGAPKGIFGLVLEVLGGALEVALKALAASLLWRAARSTPEPERAAVEPVAETPPAPARRASWDAEDAVGAVWTRAGDAASGAQASGYGQSGRHSGWDAALQQPELEAPAKPAARGPWATAGELATDPSKAEQIAPEAEIGADEQADVQKPRGGWDPAPRN</sequence>
<comment type="caution">
    <text evidence="3">The sequence shown here is derived from an EMBL/GenBank/DDBJ whole genome shotgun (WGS) entry which is preliminary data.</text>
</comment>
<evidence type="ECO:0000313" key="4">
    <source>
        <dbReference type="Proteomes" id="UP001597326"/>
    </source>
</evidence>
<evidence type="ECO:0000256" key="1">
    <source>
        <dbReference type="SAM" id="MobiDB-lite"/>
    </source>
</evidence>
<dbReference type="EMBL" id="JBHUFZ010000025">
    <property type="protein sequence ID" value="MFD1890748.1"/>
    <property type="molecule type" value="Genomic_DNA"/>
</dbReference>
<keyword evidence="2" id="KW-0812">Transmembrane</keyword>
<keyword evidence="2" id="KW-0472">Membrane</keyword>
<evidence type="ECO:0000256" key="2">
    <source>
        <dbReference type="SAM" id="Phobius"/>
    </source>
</evidence>
<feature type="transmembrane region" description="Helical" evidence="2">
    <location>
        <begin position="12"/>
        <end position="33"/>
    </location>
</feature>
<evidence type="ECO:0000313" key="3">
    <source>
        <dbReference type="EMBL" id="MFD1890748.1"/>
    </source>
</evidence>
<organism evidence="3 4">
    <name type="scientific">Luteococcus peritonei</name>
    <dbReference type="NCBI Taxonomy" id="88874"/>
    <lineage>
        <taxon>Bacteria</taxon>
        <taxon>Bacillati</taxon>
        <taxon>Actinomycetota</taxon>
        <taxon>Actinomycetes</taxon>
        <taxon>Propionibacteriales</taxon>
        <taxon>Propionibacteriaceae</taxon>
        <taxon>Luteococcus</taxon>
    </lineage>
</organism>
<name>A0ABW4RZ87_9ACTN</name>